<evidence type="ECO:0000256" key="1">
    <source>
        <dbReference type="ARBA" id="ARBA00023125"/>
    </source>
</evidence>
<gene>
    <name evidence="6" type="ORF">GCM10012284_04040</name>
</gene>
<comment type="caution">
    <text evidence="6">The sequence shown here is derived from an EMBL/GenBank/DDBJ whole genome shotgun (WGS) entry which is preliminary data.</text>
</comment>
<dbReference type="SMART" id="SM00448">
    <property type="entry name" value="REC"/>
    <property type="match status" value="1"/>
</dbReference>
<dbReference type="Gene3D" id="3.40.50.2300">
    <property type="match status" value="1"/>
</dbReference>
<dbReference type="InterPro" id="IPR011006">
    <property type="entry name" value="CheY-like_superfamily"/>
</dbReference>
<feature type="domain" description="OmpR/PhoB-type" evidence="5">
    <location>
        <begin position="123"/>
        <end position="218"/>
    </location>
</feature>
<dbReference type="EMBL" id="BMMX01000001">
    <property type="protein sequence ID" value="GGK73371.1"/>
    <property type="molecule type" value="Genomic_DNA"/>
</dbReference>
<dbReference type="SMART" id="SM00862">
    <property type="entry name" value="Trans_reg_C"/>
    <property type="match status" value="1"/>
</dbReference>
<keyword evidence="1 3" id="KW-0238">DNA-binding</keyword>
<feature type="DNA-binding region" description="OmpR/PhoB-type" evidence="3">
    <location>
        <begin position="123"/>
        <end position="218"/>
    </location>
</feature>
<evidence type="ECO:0000256" key="2">
    <source>
        <dbReference type="PROSITE-ProRule" id="PRU00169"/>
    </source>
</evidence>
<proteinExistence type="predicted"/>
<dbReference type="PROSITE" id="PS50110">
    <property type="entry name" value="RESPONSE_REGULATORY"/>
    <property type="match status" value="1"/>
</dbReference>
<keyword evidence="7" id="KW-1185">Reference proteome</keyword>
<accession>A0A8J3BSE3</accession>
<evidence type="ECO:0000256" key="3">
    <source>
        <dbReference type="PROSITE-ProRule" id="PRU01091"/>
    </source>
</evidence>
<dbReference type="PANTHER" id="PTHR48111">
    <property type="entry name" value="REGULATOR OF RPOS"/>
    <property type="match status" value="1"/>
</dbReference>
<dbReference type="GO" id="GO:0000976">
    <property type="term" value="F:transcription cis-regulatory region binding"/>
    <property type="evidence" value="ECO:0007669"/>
    <property type="project" value="TreeGrafter"/>
</dbReference>
<sequence>MRVLVIEDDANLRLALDAALRSAGFAVDGAADLPDVDEALSVHAYDCAVVDRMLPAGDALRYVAARRLAGWRVPVLFLTGRNVPAERVEGLSWGDDFLGKPFAMAELVARVGNLCRRGASAPPVALRHAGIELDAGRWEARRDGRELPLTGKEFAVLRRLLTARGEPVARPELIAAGWDELVPPQSNVLDVVVAQLRRKLGDPPVLLTVRGVGYRLAPAAAAHR</sequence>
<keyword evidence="2" id="KW-0597">Phosphoprotein</keyword>
<reference evidence="6" key="2">
    <citation type="submission" date="2020-09" db="EMBL/GenBank/DDBJ databases">
        <authorList>
            <person name="Sun Q."/>
            <person name="Zhou Y."/>
        </authorList>
    </citation>
    <scope>NUCLEOTIDE SEQUENCE</scope>
    <source>
        <strain evidence="6">CGMCC 4.7299</strain>
    </source>
</reference>
<dbReference type="SUPFAM" id="SSF52172">
    <property type="entry name" value="CheY-like"/>
    <property type="match status" value="1"/>
</dbReference>
<feature type="modified residue" description="4-aspartylphosphate" evidence="2">
    <location>
        <position position="51"/>
    </location>
</feature>
<evidence type="ECO:0000313" key="6">
    <source>
        <dbReference type="EMBL" id="GGK73371.1"/>
    </source>
</evidence>
<evidence type="ECO:0000313" key="7">
    <source>
        <dbReference type="Proteomes" id="UP000656042"/>
    </source>
</evidence>
<dbReference type="Pfam" id="PF00072">
    <property type="entry name" value="Response_reg"/>
    <property type="match status" value="1"/>
</dbReference>
<dbReference type="GO" id="GO:0000156">
    <property type="term" value="F:phosphorelay response regulator activity"/>
    <property type="evidence" value="ECO:0007669"/>
    <property type="project" value="TreeGrafter"/>
</dbReference>
<dbReference type="GO" id="GO:0032993">
    <property type="term" value="C:protein-DNA complex"/>
    <property type="evidence" value="ECO:0007669"/>
    <property type="project" value="TreeGrafter"/>
</dbReference>
<dbReference type="GO" id="GO:0006355">
    <property type="term" value="P:regulation of DNA-templated transcription"/>
    <property type="evidence" value="ECO:0007669"/>
    <property type="project" value="InterPro"/>
</dbReference>
<dbReference type="InterPro" id="IPR036388">
    <property type="entry name" value="WH-like_DNA-bd_sf"/>
</dbReference>
<dbReference type="CDD" id="cd00383">
    <property type="entry name" value="trans_reg_C"/>
    <property type="match status" value="1"/>
</dbReference>
<reference evidence="6" key="1">
    <citation type="journal article" date="2014" name="Int. J. Syst. Evol. Microbiol.">
        <title>Complete genome sequence of Corynebacterium casei LMG S-19264T (=DSM 44701T), isolated from a smear-ripened cheese.</title>
        <authorList>
            <consortium name="US DOE Joint Genome Institute (JGI-PGF)"/>
            <person name="Walter F."/>
            <person name="Albersmeier A."/>
            <person name="Kalinowski J."/>
            <person name="Ruckert C."/>
        </authorList>
    </citation>
    <scope>NUCLEOTIDE SEQUENCE</scope>
    <source>
        <strain evidence="6">CGMCC 4.7299</strain>
    </source>
</reference>
<dbReference type="PROSITE" id="PS51755">
    <property type="entry name" value="OMPR_PHOB"/>
    <property type="match status" value="1"/>
</dbReference>
<protein>
    <submittedName>
        <fullName evidence="6">DNA-binding response regulator</fullName>
    </submittedName>
</protein>
<dbReference type="AlphaFoldDB" id="A0A8J3BSE3"/>
<dbReference type="InterPro" id="IPR001867">
    <property type="entry name" value="OmpR/PhoB-type_DNA-bd"/>
</dbReference>
<dbReference type="Pfam" id="PF00486">
    <property type="entry name" value="Trans_reg_C"/>
    <property type="match status" value="1"/>
</dbReference>
<dbReference type="PANTHER" id="PTHR48111:SF36">
    <property type="entry name" value="TRANSCRIPTIONAL REGULATORY PROTEIN CUTR"/>
    <property type="match status" value="1"/>
</dbReference>
<organism evidence="6 7">
    <name type="scientific">Mangrovihabitans endophyticus</name>
    <dbReference type="NCBI Taxonomy" id="1751298"/>
    <lineage>
        <taxon>Bacteria</taxon>
        <taxon>Bacillati</taxon>
        <taxon>Actinomycetota</taxon>
        <taxon>Actinomycetes</taxon>
        <taxon>Micromonosporales</taxon>
        <taxon>Micromonosporaceae</taxon>
        <taxon>Mangrovihabitans</taxon>
    </lineage>
</organism>
<dbReference type="Gene3D" id="1.10.10.10">
    <property type="entry name" value="Winged helix-like DNA-binding domain superfamily/Winged helix DNA-binding domain"/>
    <property type="match status" value="1"/>
</dbReference>
<evidence type="ECO:0000259" key="4">
    <source>
        <dbReference type="PROSITE" id="PS50110"/>
    </source>
</evidence>
<name>A0A8J3BSE3_9ACTN</name>
<feature type="domain" description="Response regulatory" evidence="4">
    <location>
        <begin position="2"/>
        <end position="115"/>
    </location>
</feature>
<evidence type="ECO:0000259" key="5">
    <source>
        <dbReference type="PROSITE" id="PS51755"/>
    </source>
</evidence>
<dbReference type="Proteomes" id="UP000656042">
    <property type="component" value="Unassembled WGS sequence"/>
</dbReference>
<dbReference type="GO" id="GO:0005829">
    <property type="term" value="C:cytosol"/>
    <property type="evidence" value="ECO:0007669"/>
    <property type="project" value="TreeGrafter"/>
</dbReference>
<dbReference type="InterPro" id="IPR001789">
    <property type="entry name" value="Sig_transdc_resp-reg_receiver"/>
</dbReference>
<dbReference type="RefSeq" id="WP_189077268.1">
    <property type="nucleotide sequence ID" value="NZ_BMMX01000001.1"/>
</dbReference>
<dbReference type="InterPro" id="IPR039420">
    <property type="entry name" value="WalR-like"/>
</dbReference>